<protein>
    <recommendedName>
        <fullName evidence="7">Secretion protein HlyD family protein</fullName>
    </recommendedName>
</protein>
<organism evidence="5 6">
    <name type="scientific">Spirosoma linguale (strain ATCC 33905 / DSM 74 / LMG 10896 / Claus 1)</name>
    <dbReference type="NCBI Taxonomy" id="504472"/>
    <lineage>
        <taxon>Bacteria</taxon>
        <taxon>Pseudomonadati</taxon>
        <taxon>Bacteroidota</taxon>
        <taxon>Cytophagia</taxon>
        <taxon>Cytophagales</taxon>
        <taxon>Cytophagaceae</taxon>
        <taxon>Spirosoma</taxon>
    </lineage>
</organism>
<name>D2QKQ1_SPILD</name>
<dbReference type="KEGG" id="sli:Slin_4232"/>
<dbReference type="Proteomes" id="UP000002028">
    <property type="component" value="Chromosome"/>
</dbReference>
<gene>
    <name evidence="5" type="ordered locus">Slin_4232</name>
</gene>
<dbReference type="Gene3D" id="2.40.30.170">
    <property type="match status" value="1"/>
</dbReference>
<reference evidence="5 6" key="1">
    <citation type="journal article" date="2010" name="Stand. Genomic Sci.">
        <title>Complete genome sequence of Spirosoma linguale type strain (1).</title>
        <authorList>
            <person name="Lail K."/>
            <person name="Sikorski J."/>
            <person name="Saunders E."/>
            <person name="Lapidus A."/>
            <person name="Glavina Del Rio T."/>
            <person name="Copeland A."/>
            <person name="Tice H."/>
            <person name="Cheng J.-F."/>
            <person name="Lucas S."/>
            <person name="Nolan M."/>
            <person name="Bruce D."/>
            <person name="Goodwin L."/>
            <person name="Pitluck S."/>
            <person name="Ivanova N."/>
            <person name="Mavromatis K."/>
            <person name="Ovchinnikova G."/>
            <person name="Pati A."/>
            <person name="Chen A."/>
            <person name="Palaniappan K."/>
            <person name="Land M."/>
            <person name="Hauser L."/>
            <person name="Chang Y.-J."/>
            <person name="Jeffries C.D."/>
            <person name="Chain P."/>
            <person name="Brettin T."/>
            <person name="Detter J.C."/>
            <person name="Schuetze A."/>
            <person name="Rohde M."/>
            <person name="Tindall B.J."/>
            <person name="Goeker M."/>
            <person name="Bristow J."/>
            <person name="Eisen J.A."/>
            <person name="Markowitz V."/>
            <person name="Hugenholtz P."/>
            <person name="Kyrpides N.C."/>
            <person name="Klenk H.-P."/>
            <person name="Chen F."/>
        </authorList>
    </citation>
    <scope>NUCLEOTIDE SEQUENCE [LARGE SCALE GENOMIC DNA]</scope>
    <source>
        <strain evidence="6">ATCC 33905 / DSM 74 / LMG 10896 / Claus 1</strain>
    </source>
</reference>
<evidence type="ECO:0000313" key="6">
    <source>
        <dbReference type="Proteomes" id="UP000002028"/>
    </source>
</evidence>
<dbReference type="PANTHER" id="PTHR30386">
    <property type="entry name" value="MEMBRANE FUSION SUBUNIT OF EMRAB-TOLC MULTIDRUG EFFLUX PUMP"/>
    <property type="match status" value="1"/>
</dbReference>
<evidence type="ECO:0000256" key="1">
    <source>
        <dbReference type="ARBA" id="ARBA00004167"/>
    </source>
</evidence>
<sequence>MLATIENEARFDNVQQLVQALAELKVRLLQFKPDLLPIKLPDDLQIGELQVVYLNLKNALNTYQLSKKVNSYDKQIIGIKQRIRLYSNLQLQLERQKNTRLEDLALAEKILNTSRKLFSDRVIAEVEFTRSQQEYLHVKQQLEAIEISLANNQILIKQFEAQIIDLDVRQLEINERLLTDIKTYHRQLESQLITYQQTYWLEAPIAGRVTLLRFLNNRRYITAGTELITIVPSMQPIYGQAFVPIARSGKVEVGQKVNVKFDNFPYNEFGFVVGYIAAVSSVPRDGVYTVRITFPKGLITNYNKKLLFRQEMTGSADVITADISLFNRVFYQIRSIFVRFS</sequence>
<evidence type="ECO:0000256" key="2">
    <source>
        <dbReference type="ARBA" id="ARBA00022692"/>
    </source>
</evidence>
<evidence type="ECO:0000256" key="4">
    <source>
        <dbReference type="ARBA" id="ARBA00023136"/>
    </source>
</evidence>
<evidence type="ECO:0000256" key="3">
    <source>
        <dbReference type="ARBA" id="ARBA00022989"/>
    </source>
</evidence>
<dbReference type="AlphaFoldDB" id="D2QKQ1"/>
<dbReference type="PANTHER" id="PTHR30386:SF26">
    <property type="entry name" value="TRANSPORT PROTEIN COMB"/>
    <property type="match status" value="1"/>
</dbReference>
<comment type="subcellular location">
    <subcellularLocation>
        <location evidence="1">Membrane</location>
        <topology evidence="1">Single-pass membrane protein</topology>
    </subcellularLocation>
</comment>
<dbReference type="eggNOG" id="COG0845">
    <property type="taxonomic scope" value="Bacteria"/>
</dbReference>
<evidence type="ECO:0000313" key="5">
    <source>
        <dbReference type="EMBL" id="ADB40217.1"/>
    </source>
</evidence>
<dbReference type="STRING" id="504472.Slin_4232"/>
<dbReference type="RefSeq" id="WP_012928727.1">
    <property type="nucleotide sequence ID" value="NC_013730.1"/>
</dbReference>
<dbReference type="InterPro" id="IPR050739">
    <property type="entry name" value="MFP"/>
</dbReference>
<dbReference type="HOGENOM" id="CLU_050642_0_0_10"/>
<dbReference type="EMBL" id="CP001769">
    <property type="protein sequence ID" value="ADB40217.1"/>
    <property type="molecule type" value="Genomic_DNA"/>
</dbReference>
<keyword evidence="4" id="KW-0472">Membrane</keyword>
<keyword evidence="3" id="KW-1133">Transmembrane helix</keyword>
<keyword evidence="2" id="KW-0812">Transmembrane</keyword>
<proteinExistence type="predicted"/>
<dbReference type="GO" id="GO:0016020">
    <property type="term" value="C:membrane"/>
    <property type="evidence" value="ECO:0007669"/>
    <property type="project" value="UniProtKB-SubCell"/>
</dbReference>
<keyword evidence="6" id="KW-1185">Reference proteome</keyword>
<evidence type="ECO:0008006" key="7">
    <source>
        <dbReference type="Google" id="ProtNLM"/>
    </source>
</evidence>
<accession>D2QKQ1</accession>